<protein>
    <submittedName>
        <fullName evidence="1">Uncharacterized protein</fullName>
    </submittedName>
</protein>
<evidence type="ECO:0000313" key="1">
    <source>
        <dbReference type="EMBL" id="OMP11164.1"/>
    </source>
</evidence>
<comment type="caution">
    <text evidence="1">The sequence shown here is derived from an EMBL/GenBank/DDBJ whole genome shotgun (WGS) entry which is preliminary data.</text>
</comment>
<dbReference type="Proteomes" id="UP000188268">
    <property type="component" value="Unassembled WGS sequence"/>
</dbReference>
<accession>A0A1R3KVL3</accession>
<proteinExistence type="predicted"/>
<name>A0A1R3KVL3_COCAP</name>
<keyword evidence="2" id="KW-1185">Reference proteome</keyword>
<sequence length="52" mass="5774">MMGEGSFTLLLKTDCLCSTKEGPGIKVEFKMKLDCTCEDCIQKVCFIASTFE</sequence>
<feature type="non-terminal residue" evidence="1">
    <location>
        <position position="52"/>
    </location>
</feature>
<dbReference type="EMBL" id="AWWV01001512">
    <property type="protein sequence ID" value="OMP11164.1"/>
    <property type="molecule type" value="Genomic_DNA"/>
</dbReference>
<dbReference type="AlphaFoldDB" id="A0A1R3KVL3"/>
<dbReference type="Gramene" id="OMP11164">
    <property type="protein sequence ID" value="OMP11164"/>
    <property type="gene ID" value="CCACVL1_00647"/>
</dbReference>
<organism evidence="1 2">
    <name type="scientific">Corchorus capsularis</name>
    <name type="common">Jute</name>
    <dbReference type="NCBI Taxonomy" id="210143"/>
    <lineage>
        <taxon>Eukaryota</taxon>
        <taxon>Viridiplantae</taxon>
        <taxon>Streptophyta</taxon>
        <taxon>Embryophyta</taxon>
        <taxon>Tracheophyta</taxon>
        <taxon>Spermatophyta</taxon>
        <taxon>Magnoliopsida</taxon>
        <taxon>eudicotyledons</taxon>
        <taxon>Gunneridae</taxon>
        <taxon>Pentapetalae</taxon>
        <taxon>rosids</taxon>
        <taxon>malvids</taxon>
        <taxon>Malvales</taxon>
        <taxon>Malvaceae</taxon>
        <taxon>Grewioideae</taxon>
        <taxon>Apeibeae</taxon>
        <taxon>Corchorus</taxon>
    </lineage>
</organism>
<gene>
    <name evidence="1" type="ORF">CCACVL1_00647</name>
</gene>
<evidence type="ECO:0000313" key="2">
    <source>
        <dbReference type="Proteomes" id="UP000188268"/>
    </source>
</evidence>
<reference evidence="1 2" key="1">
    <citation type="submission" date="2013-09" db="EMBL/GenBank/DDBJ databases">
        <title>Corchorus capsularis genome sequencing.</title>
        <authorList>
            <person name="Alam M."/>
            <person name="Haque M.S."/>
            <person name="Islam M.S."/>
            <person name="Emdad E.M."/>
            <person name="Islam M.M."/>
            <person name="Ahmed B."/>
            <person name="Halim A."/>
            <person name="Hossen Q.M.M."/>
            <person name="Hossain M.Z."/>
            <person name="Ahmed R."/>
            <person name="Khan M.M."/>
            <person name="Islam R."/>
            <person name="Rashid M.M."/>
            <person name="Khan S.A."/>
            <person name="Rahman M.S."/>
            <person name="Alam M."/>
        </authorList>
    </citation>
    <scope>NUCLEOTIDE SEQUENCE [LARGE SCALE GENOMIC DNA]</scope>
    <source>
        <strain evidence="2">cv. CVL-1</strain>
        <tissue evidence="1">Whole seedling</tissue>
    </source>
</reference>